<dbReference type="KEGG" id="ovi:T265_15430"/>
<accession>A0A074ZXJ4</accession>
<dbReference type="Proteomes" id="UP000054324">
    <property type="component" value="Unassembled WGS sequence"/>
</dbReference>
<evidence type="ECO:0000313" key="2">
    <source>
        <dbReference type="Proteomes" id="UP000054324"/>
    </source>
</evidence>
<proteinExistence type="predicted"/>
<name>A0A074ZXJ4_OPIVI</name>
<dbReference type="GeneID" id="20329595"/>
<reference evidence="1 2" key="1">
    <citation type="submission" date="2013-11" db="EMBL/GenBank/DDBJ databases">
        <title>Opisthorchis viverrini - life in the bile duct.</title>
        <authorList>
            <person name="Young N.D."/>
            <person name="Nagarajan N."/>
            <person name="Lin S.J."/>
            <person name="Korhonen P.K."/>
            <person name="Jex A.R."/>
            <person name="Hall R.S."/>
            <person name="Safavi-Hemami H."/>
            <person name="Kaewkong W."/>
            <person name="Bertrand D."/>
            <person name="Gao S."/>
            <person name="Seet Q."/>
            <person name="Wongkham S."/>
            <person name="Teh B.T."/>
            <person name="Wongkham C."/>
            <person name="Intapan P.M."/>
            <person name="Maleewong W."/>
            <person name="Yang X."/>
            <person name="Hu M."/>
            <person name="Wang Z."/>
            <person name="Hofmann A."/>
            <person name="Sternberg P.W."/>
            <person name="Tan P."/>
            <person name="Wang J."/>
            <person name="Gasser R.B."/>
        </authorList>
    </citation>
    <scope>NUCLEOTIDE SEQUENCE [LARGE SCALE GENOMIC DNA]</scope>
</reference>
<sequence length="432" mass="49394">MDNVWQNAKVAELEAFSDVRPISQIPPNDYWISRSRNAWVLLAFQDGDCMILTVPGWRHYKIWLSTDVNGVLVASFYPDCLSEHLEVLTELFEVQFSWPPATQNLETVHKDERNVNLNCSSEEMKYKISALKRGKASGPDRLNPALFKGGEYLMIYLAKQIGAIRYKEKVPTEWVTSTIIFVFKKRTRTLLGLNPTSPVLGQPGSIPALVLPSGGMAAKHRKMIQLNDYQLPSVTKRLDLTVLVNPPVWGLEHGVRWLKWLEREFTDLNVRGTNLAVSQPSCFLRVAWRLGTDRVLQLNDLSFIYLEHTFESKALVEDPSSSTFPSELTQLPKYVRLPTTSGDSPSMVRDMFNDCMSWSMTLHFEFSARTSKSRIKFANLRHLWRLHVPGYSKGCVVIWVRDVATESRCDASSDFRPPMPQKRCCFWMTPAD</sequence>
<protein>
    <submittedName>
        <fullName evidence="1">Uncharacterized protein</fullName>
    </submittedName>
</protein>
<organism evidence="1 2">
    <name type="scientific">Opisthorchis viverrini</name>
    <name type="common">Southeast Asian liver fluke</name>
    <dbReference type="NCBI Taxonomy" id="6198"/>
    <lineage>
        <taxon>Eukaryota</taxon>
        <taxon>Metazoa</taxon>
        <taxon>Spiralia</taxon>
        <taxon>Lophotrochozoa</taxon>
        <taxon>Platyhelminthes</taxon>
        <taxon>Trematoda</taxon>
        <taxon>Digenea</taxon>
        <taxon>Opisthorchiida</taxon>
        <taxon>Opisthorchiata</taxon>
        <taxon>Opisthorchiidae</taxon>
        <taxon>Opisthorchis</taxon>
    </lineage>
</organism>
<gene>
    <name evidence="1" type="ORF">T265_15430</name>
</gene>
<keyword evidence="2" id="KW-1185">Reference proteome</keyword>
<dbReference type="CTD" id="20329595"/>
<dbReference type="RefSeq" id="XP_009176332.1">
    <property type="nucleotide sequence ID" value="XM_009178068.1"/>
</dbReference>
<evidence type="ECO:0000313" key="1">
    <source>
        <dbReference type="EMBL" id="KER19929.1"/>
    </source>
</evidence>
<dbReference type="AlphaFoldDB" id="A0A074ZXJ4"/>
<dbReference type="EMBL" id="KL597117">
    <property type="protein sequence ID" value="KER19929.1"/>
    <property type="molecule type" value="Genomic_DNA"/>
</dbReference>
<dbReference type="OrthoDB" id="3945418at2759"/>